<dbReference type="GO" id="GO:0005829">
    <property type="term" value="C:cytosol"/>
    <property type="evidence" value="ECO:0007669"/>
    <property type="project" value="TreeGrafter"/>
</dbReference>
<dbReference type="NCBIfam" id="TIGR01733">
    <property type="entry name" value="AA-adenyl-dom"/>
    <property type="match status" value="1"/>
</dbReference>
<evidence type="ECO:0000256" key="2">
    <source>
        <dbReference type="ARBA" id="ARBA00022450"/>
    </source>
</evidence>
<dbReference type="Pfam" id="PF00550">
    <property type="entry name" value="PP-binding"/>
    <property type="match status" value="1"/>
</dbReference>
<dbReference type="InterPro" id="IPR005153">
    <property type="entry name" value="MbtH-like_dom"/>
</dbReference>
<dbReference type="EMBL" id="FNVU01000015">
    <property type="protein sequence ID" value="SEG84457.1"/>
    <property type="molecule type" value="Genomic_DNA"/>
</dbReference>
<dbReference type="Gene3D" id="1.10.1200.10">
    <property type="entry name" value="ACP-like"/>
    <property type="match status" value="1"/>
</dbReference>
<dbReference type="GO" id="GO:0043041">
    <property type="term" value="P:amino acid activation for nonribosomal peptide biosynthetic process"/>
    <property type="evidence" value="ECO:0007669"/>
    <property type="project" value="TreeGrafter"/>
</dbReference>
<dbReference type="GO" id="GO:0008610">
    <property type="term" value="P:lipid biosynthetic process"/>
    <property type="evidence" value="ECO:0007669"/>
    <property type="project" value="UniProtKB-ARBA"/>
</dbReference>
<dbReference type="InterPro" id="IPR023213">
    <property type="entry name" value="CAT-like_dom_sf"/>
</dbReference>
<evidence type="ECO:0000313" key="6">
    <source>
        <dbReference type="EMBL" id="SEG84457.1"/>
    </source>
</evidence>
<name>A0A1H6DG53_9ACTN</name>
<dbReference type="InterPro" id="IPR001242">
    <property type="entry name" value="Condensation_dom"/>
</dbReference>
<dbReference type="InterPro" id="IPR038020">
    <property type="entry name" value="MbtH-like_sf"/>
</dbReference>
<feature type="domain" description="Carrier" evidence="5">
    <location>
        <begin position="1015"/>
        <end position="1089"/>
    </location>
</feature>
<dbReference type="SUPFAM" id="SSF160582">
    <property type="entry name" value="MbtH-like"/>
    <property type="match status" value="1"/>
</dbReference>
<evidence type="ECO:0000259" key="5">
    <source>
        <dbReference type="PROSITE" id="PS50075"/>
    </source>
</evidence>
<sequence>MSPLSYEQYGIWLHDQAADARGAYNTPLAIRLTGPLDVLALRAAFGDVAARHEPLHTVIVDGERDDGRSGTRDGRGPRPRLLDPAAGRYEIPLQVVSASRLAEALADVAHEPFDLAAEPPVRARLFRTGQEEHTLLLVVHHIAGDGLSLTPLCRDLSTAYAARVVGTAPRWKPLPVDYSDYVVWRGGVLGEEEDPGSLAHEQAEYWTGALAGLPEELALPADRPRPATPSGAGRSVRRPLDPALRARLASLATAHDTTLFTVVHAGLAALLTRLGCGTDIPVGAPVSGRSDTALEDMVGLFVNTLVLRADTSGNPRFGELVDRVRDADLAAYRHQDLPFSRVVELLNPPRSAARHPLFQIMLTSWDEVWPDARFEGMRAELVPVQVRASKFDLSLAFADGTEGPGDPDSPSRRSREPAHHGPYLDLTYSLDLFGESSAERLLDRLVALLTRCAAAPATRIGELDVLTEGESERLAAWSRADRPAARPEASVLPEMFECQAARTPDAVAVETVDLQLSYAELNARANRLAWRLIGLGAGPEQFVAVALPSTHDLVVAVLATLKAGAAYLPVDPELPDERIGTMLSDARPAVLLTLTATARTLPVGHGVRLVLLDAPDTGVDAPSGDAVGAGPGVAAAPTVPATARRRPTNPCDGDRTAPLTAGCPAYVIYTSGSTGEPNGVVVEHGSVVNYLAQVARVHPTACDSTLVHASISFDGTVTSLFTPLMSGGRVHLGSLDLTPSPRPALLKVTPSHLPVLLGESAVSPVGTLVVGGEQLLGEALLEWRERHPGVVIANHYGPTEATVACTDHRIDPADPLPAGPVPIGRPLGNIRVYVLGGTRPVPPGVLGELCVSGAGVARGYLGRPALTGERFVPDPYGPPGTRMYRTGDLARWRDDGVLLLAGRADEQVKIRGFRVELGEVEAALRAEPTVARAVVVAGRNRFGDRHLVGYVQPRYGGVNTDALLRWSADRLPHYMVPAVLVVMDRIPLTRSGKVDRGALPEPAARAAIGRVGESAPHEAVLQTLFADVLGLDQDRVGRDDDFFDLGGHSVLAGRLINRVRAVLGAGITLRNVFDTPTVSGLASALTTERPNRPPVRAGIRPEHPPLSYGQARMWFLHRMEPSSIAYHIPYVMRLSGDLDTVALSAALGDVVERHEVLRTVIREEGGTAYQRVLPGPPVTTALTAWPTTFGRLDAAVVAEMGRTFDLSVQPPLRATLFGLGPQDHALLLVLHHIAGDGWSFLPLTEDLATAYAARRAGREPAWPPLTVQYADYAAWQRDLLDGTGEAAGAAAGQERFWAAALAGLPDELPLPRDRERPAEPTAAGGTLPITIPADVHRRLQLLARATGTSLFMVVQAGLAVVLSRLGAGTDVPIGTAANGRPDRAWEGLVGFFLNTLVLRTDLSGDPPFSRLVERVRETDLAAYAHQDLPFEQVVELVNPARAAGRHPLVQVMLAFHSSPHLDVDMPGLVVTSGAVPTSTAKFDLSFRFRTRRTADALPDGISGALDYSLDLFDRATAGRLVDWLIAVLARGSSEPSTRVSAFDFRIDPVPPVRPGEPSPVWEPDGWNKPGEPARRLAAALGEAGPAIRPDLRVLDYTLTPVPAGITGRLYVSGVSPDARHAVEFAVRWFVADPFGAPGATMARTGVAGYLDVTGELVLLEEEAAITPDPFAEPEALCLVLRGTQNQRCLWPVGVPVPAGWEVALRAGTPAEALAFAVQVAGNDREP</sequence>
<organism evidence="6 7">
    <name type="scientific">Actinacidiphila yanglinensis</name>
    <dbReference type="NCBI Taxonomy" id="310779"/>
    <lineage>
        <taxon>Bacteria</taxon>
        <taxon>Bacillati</taxon>
        <taxon>Actinomycetota</taxon>
        <taxon>Actinomycetes</taxon>
        <taxon>Kitasatosporales</taxon>
        <taxon>Streptomycetaceae</taxon>
        <taxon>Actinacidiphila</taxon>
    </lineage>
</organism>
<keyword evidence="7" id="KW-1185">Reference proteome</keyword>
<dbReference type="InterPro" id="IPR009081">
    <property type="entry name" value="PP-bd_ACP"/>
</dbReference>
<dbReference type="PANTHER" id="PTHR45527:SF1">
    <property type="entry name" value="FATTY ACID SYNTHASE"/>
    <property type="match status" value="1"/>
</dbReference>
<dbReference type="Gene3D" id="3.90.820.10">
    <property type="entry name" value="Structural Genomics, Unknown Function 30-nov-00 1gh9 Mol_id"/>
    <property type="match status" value="1"/>
</dbReference>
<dbReference type="SMART" id="SM00823">
    <property type="entry name" value="PKS_PP"/>
    <property type="match status" value="1"/>
</dbReference>
<proteinExistence type="predicted"/>
<comment type="cofactor">
    <cofactor evidence="1">
        <name>pantetheine 4'-phosphate</name>
        <dbReference type="ChEBI" id="CHEBI:47942"/>
    </cofactor>
</comment>
<evidence type="ECO:0000256" key="3">
    <source>
        <dbReference type="ARBA" id="ARBA00022553"/>
    </source>
</evidence>
<feature type="compositionally biased region" description="Basic and acidic residues" evidence="4">
    <location>
        <begin position="409"/>
        <end position="419"/>
    </location>
</feature>
<dbReference type="Gene3D" id="3.30.300.30">
    <property type="match status" value="1"/>
</dbReference>
<dbReference type="CDD" id="cd05930">
    <property type="entry name" value="A_NRPS"/>
    <property type="match status" value="1"/>
</dbReference>
<feature type="region of interest" description="Disordered" evidence="4">
    <location>
        <begin position="1083"/>
        <end position="1102"/>
    </location>
</feature>
<accession>A0A1H6DG53</accession>
<evidence type="ECO:0000313" key="7">
    <source>
        <dbReference type="Proteomes" id="UP000236754"/>
    </source>
</evidence>
<dbReference type="SUPFAM" id="SSF47336">
    <property type="entry name" value="ACP-like"/>
    <property type="match status" value="1"/>
</dbReference>
<dbReference type="Pfam" id="PF03621">
    <property type="entry name" value="MbtH"/>
    <property type="match status" value="1"/>
</dbReference>
<dbReference type="OrthoDB" id="2472181at2"/>
<evidence type="ECO:0000256" key="1">
    <source>
        <dbReference type="ARBA" id="ARBA00001957"/>
    </source>
</evidence>
<dbReference type="Proteomes" id="UP000236754">
    <property type="component" value="Unassembled WGS sequence"/>
</dbReference>
<reference evidence="6 7" key="1">
    <citation type="submission" date="2016-10" db="EMBL/GenBank/DDBJ databases">
        <authorList>
            <person name="de Groot N.N."/>
        </authorList>
    </citation>
    <scope>NUCLEOTIDE SEQUENCE [LARGE SCALE GENOMIC DNA]</scope>
    <source>
        <strain evidence="6 7">CGMCC 4.2023</strain>
    </source>
</reference>
<dbReference type="GO" id="GO:0017000">
    <property type="term" value="P:antibiotic biosynthetic process"/>
    <property type="evidence" value="ECO:0007669"/>
    <property type="project" value="UniProtKB-ARBA"/>
</dbReference>
<dbReference type="InterPro" id="IPR020806">
    <property type="entry name" value="PKS_PP-bd"/>
</dbReference>
<dbReference type="GO" id="GO:0044550">
    <property type="term" value="P:secondary metabolite biosynthetic process"/>
    <property type="evidence" value="ECO:0007669"/>
    <property type="project" value="TreeGrafter"/>
</dbReference>
<dbReference type="PROSITE" id="PS50075">
    <property type="entry name" value="CARRIER"/>
    <property type="match status" value="1"/>
</dbReference>
<dbReference type="Gene3D" id="2.30.38.10">
    <property type="entry name" value="Luciferase, Domain 3"/>
    <property type="match status" value="1"/>
</dbReference>
<feature type="region of interest" description="Disordered" evidence="4">
    <location>
        <begin position="397"/>
        <end position="420"/>
    </location>
</feature>
<keyword evidence="3" id="KW-0597">Phosphoprotein</keyword>
<gene>
    <name evidence="6" type="ORF">SAMN05216223_11578</name>
</gene>
<dbReference type="PANTHER" id="PTHR45527">
    <property type="entry name" value="NONRIBOSOMAL PEPTIDE SYNTHETASE"/>
    <property type="match status" value="1"/>
</dbReference>
<feature type="region of interest" description="Disordered" evidence="4">
    <location>
        <begin position="59"/>
        <end position="81"/>
    </location>
</feature>
<dbReference type="InterPro" id="IPR000873">
    <property type="entry name" value="AMP-dep_synth/lig_dom"/>
</dbReference>
<dbReference type="GO" id="GO:0031177">
    <property type="term" value="F:phosphopantetheine binding"/>
    <property type="evidence" value="ECO:0007669"/>
    <property type="project" value="InterPro"/>
</dbReference>
<feature type="compositionally biased region" description="Basic and acidic residues" evidence="4">
    <location>
        <begin position="59"/>
        <end position="76"/>
    </location>
</feature>
<dbReference type="Gene3D" id="3.30.559.10">
    <property type="entry name" value="Chloramphenicol acetyltransferase-like domain"/>
    <property type="match status" value="2"/>
</dbReference>
<dbReference type="Pfam" id="PF00501">
    <property type="entry name" value="AMP-binding"/>
    <property type="match status" value="1"/>
</dbReference>
<dbReference type="Gene3D" id="3.30.559.30">
    <property type="entry name" value="Nonribosomal peptide synthetase, condensation domain"/>
    <property type="match status" value="2"/>
</dbReference>
<dbReference type="Pfam" id="PF13193">
    <property type="entry name" value="AMP-binding_C"/>
    <property type="match status" value="1"/>
</dbReference>
<dbReference type="SUPFAM" id="SSF56801">
    <property type="entry name" value="Acetyl-CoA synthetase-like"/>
    <property type="match status" value="1"/>
</dbReference>
<dbReference type="GO" id="GO:0003824">
    <property type="term" value="F:catalytic activity"/>
    <property type="evidence" value="ECO:0007669"/>
    <property type="project" value="InterPro"/>
</dbReference>
<dbReference type="SUPFAM" id="SSF52777">
    <property type="entry name" value="CoA-dependent acyltransferases"/>
    <property type="match status" value="4"/>
</dbReference>
<dbReference type="InterPro" id="IPR036736">
    <property type="entry name" value="ACP-like_sf"/>
</dbReference>
<dbReference type="Pfam" id="PF00668">
    <property type="entry name" value="Condensation"/>
    <property type="match status" value="2"/>
</dbReference>
<feature type="region of interest" description="Disordered" evidence="4">
    <location>
        <begin position="1308"/>
        <end position="1327"/>
    </location>
</feature>
<dbReference type="RefSeq" id="WP_160145128.1">
    <property type="nucleotide sequence ID" value="NZ_FNVU01000015.1"/>
</dbReference>
<dbReference type="InterPro" id="IPR025110">
    <property type="entry name" value="AMP-bd_C"/>
</dbReference>
<dbReference type="InterPro" id="IPR045851">
    <property type="entry name" value="AMP-bd_C_sf"/>
</dbReference>
<protein>
    <submittedName>
        <fullName evidence="6">Amino acid adenylation domain-containing protein</fullName>
    </submittedName>
</protein>
<keyword evidence="2" id="KW-0596">Phosphopantetheine</keyword>
<dbReference type="FunFam" id="2.30.38.10:FF:000001">
    <property type="entry name" value="Non-ribosomal peptide synthetase PvdI"/>
    <property type="match status" value="1"/>
</dbReference>
<feature type="compositionally biased region" description="Basic and acidic residues" evidence="4">
    <location>
        <begin position="1309"/>
        <end position="1318"/>
    </location>
</feature>
<dbReference type="Gene3D" id="3.40.50.980">
    <property type="match status" value="2"/>
</dbReference>
<dbReference type="SMART" id="SM00923">
    <property type="entry name" value="MbtH"/>
    <property type="match status" value="1"/>
</dbReference>
<evidence type="ECO:0000256" key="4">
    <source>
        <dbReference type="SAM" id="MobiDB-lite"/>
    </source>
</evidence>
<dbReference type="CDD" id="cd19540">
    <property type="entry name" value="LCL_NRPS-like"/>
    <property type="match status" value="2"/>
</dbReference>
<dbReference type="InterPro" id="IPR010071">
    <property type="entry name" value="AA_adenyl_dom"/>
</dbReference>